<sequence length="264" mass="30414">MCDNLDNYPKSDTIYEKFLQRLKSENGLIKCKKCLVNNGFVLLQRKDVFCGDCLSDYCSHKFRATIGKSRAIHTGERVLIAFSGGINSSAMVHMIMEGLQEVQHKKLRFVPSIIHIDESILSDESNDQNESVIKEITDMMSDTKWQCFETSIEMSYRQNDTNFYANFNDKSVDSETRNECQKTFMDSFSSIQSLTSKQEFLKRMRNPRDSESHLTDDKNLCYSCSLIANEMTSVENKFPKHLVKRGIKEDVKSFLIDHNEDDSG</sequence>
<dbReference type="GO" id="GO:0002143">
    <property type="term" value="P:tRNA wobble position uridine thiolation"/>
    <property type="evidence" value="ECO:0007669"/>
    <property type="project" value="TreeGrafter"/>
</dbReference>
<evidence type="ECO:0000313" key="4">
    <source>
        <dbReference type="Proteomes" id="UP000728032"/>
    </source>
</evidence>
<protein>
    <recommendedName>
        <fullName evidence="5">Cytoplasmic tRNA 2-thiolation protein 2</fullName>
    </recommendedName>
</protein>
<dbReference type="SUPFAM" id="SSF52402">
    <property type="entry name" value="Adenine nucleotide alpha hydrolases-like"/>
    <property type="match status" value="1"/>
</dbReference>
<keyword evidence="2" id="KW-0819">tRNA processing</keyword>
<evidence type="ECO:0008006" key="5">
    <source>
        <dbReference type="Google" id="ProtNLM"/>
    </source>
</evidence>
<dbReference type="GO" id="GO:0016783">
    <property type="term" value="F:sulfurtransferase activity"/>
    <property type="evidence" value="ECO:0007669"/>
    <property type="project" value="TreeGrafter"/>
</dbReference>
<dbReference type="GO" id="GO:0005829">
    <property type="term" value="C:cytosol"/>
    <property type="evidence" value="ECO:0007669"/>
    <property type="project" value="TreeGrafter"/>
</dbReference>
<organism evidence="3">
    <name type="scientific">Oppiella nova</name>
    <dbReference type="NCBI Taxonomy" id="334625"/>
    <lineage>
        <taxon>Eukaryota</taxon>
        <taxon>Metazoa</taxon>
        <taxon>Ecdysozoa</taxon>
        <taxon>Arthropoda</taxon>
        <taxon>Chelicerata</taxon>
        <taxon>Arachnida</taxon>
        <taxon>Acari</taxon>
        <taxon>Acariformes</taxon>
        <taxon>Sarcoptiformes</taxon>
        <taxon>Oribatida</taxon>
        <taxon>Brachypylina</taxon>
        <taxon>Oppioidea</taxon>
        <taxon>Oppiidae</taxon>
        <taxon>Oppiella</taxon>
    </lineage>
</organism>
<evidence type="ECO:0000313" key="3">
    <source>
        <dbReference type="EMBL" id="CAD7652451.1"/>
    </source>
</evidence>
<dbReference type="InterPro" id="IPR019407">
    <property type="entry name" value="CTU2"/>
</dbReference>
<proteinExistence type="predicted"/>
<evidence type="ECO:0000256" key="2">
    <source>
        <dbReference type="ARBA" id="ARBA00022694"/>
    </source>
</evidence>
<dbReference type="EMBL" id="OC920378">
    <property type="protein sequence ID" value="CAD7652451.1"/>
    <property type="molecule type" value="Genomic_DNA"/>
</dbReference>
<dbReference type="AlphaFoldDB" id="A0A7R9M323"/>
<accession>A0A7R9M323</accession>
<dbReference type="Proteomes" id="UP000728032">
    <property type="component" value="Unassembled WGS sequence"/>
</dbReference>
<dbReference type="OrthoDB" id="25129at2759"/>
<name>A0A7R9M323_9ACAR</name>
<dbReference type="GO" id="GO:0000049">
    <property type="term" value="F:tRNA binding"/>
    <property type="evidence" value="ECO:0007669"/>
    <property type="project" value="InterPro"/>
</dbReference>
<dbReference type="EMBL" id="CAJPVJ010005553">
    <property type="protein sequence ID" value="CAG2169638.1"/>
    <property type="molecule type" value="Genomic_DNA"/>
</dbReference>
<evidence type="ECO:0000256" key="1">
    <source>
        <dbReference type="ARBA" id="ARBA00022490"/>
    </source>
</evidence>
<dbReference type="InterPro" id="IPR014729">
    <property type="entry name" value="Rossmann-like_a/b/a_fold"/>
</dbReference>
<dbReference type="PANTHER" id="PTHR20882:SF14">
    <property type="entry name" value="CYTOPLASMIC TRNA 2-THIOLATION PROTEIN 2"/>
    <property type="match status" value="1"/>
</dbReference>
<keyword evidence="4" id="KW-1185">Reference proteome</keyword>
<gene>
    <name evidence="3" type="ORF">ONB1V03_LOCUS9112</name>
</gene>
<dbReference type="PANTHER" id="PTHR20882">
    <property type="entry name" value="CYTOPLASMIC TRNA 2-THIOLATION PROTEIN 2"/>
    <property type="match status" value="1"/>
</dbReference>
<dbReference type="Gene3D" id="3.40.50.620">
    <property type="entry name" value="HUPs"/>
    <property type="match status" value="1"/>
</dbReference>
<reference evidence="3" key="1">
    <citation type="submission" date="2020-11" db="EMBL/GenBank/DDBJ databases">
        <authorList>
            <person name="Tran Van P."/>
        </authorList>
    </citation>
    <scope>NUCLEOTIDE SEQUENCE</scope>
</reference>
<keyword evidence="1" id="KW-0963">Cytoplasm</keyword>